<dbReference type="AlphaFoldDB" id="A0A2Z6QTN5"/>
<name>A0A2Z6QTN5_9GLOM</name>
<dbReference type="Proteomes" id="UP000247702">
    <property type="component" value="Unassembled WGS sequence"/>
</dbReference>
<protein>
    <submittedName>
        <fullName evidence="2">Uncharacterized protein</fullName>
    </submittedName>
</protein>
<evidence type="ECO:0000256" key="1">
    <source>
        <dbReference type="SAM" id="MobiDB-lite"/>
    </source>
</evidence>
<accession>A0A2Z6QTN5</accession>
<dbReference type="EMBL" id="BEXD01001328">
    <property type="protein sequence ID" value="GBB93547.1"/>
    <property type="molecule type" value="Genomic_DNA"/>
</dbReference>
<reference evidence="2 3" key="1">
    <citation type="submission" date="2017-11" db="EMBL/GenBank/DDBJ databases">
        <title>The genome of Rhizophagus clarus HR1 reveals common genetic basis of auxotrophy among arbuscular mycorrhizal fungi.</title>
        <authorList>
            <person name="Kobayashi Y."/>
        </authorList>
    </citation>
    <scope>NUCLEOTIDE SEQUENCE [LARGE SCALE GENOMIC DNA]</scope>
    <source>
        <strain evidence="2 3">HR1</strain>
    </source>
</reference>
<evidence type="ECO:0000313" key="2">
    <source>
        <dbReference type="EMBL" id="GBB93547.1"/>
    </source>
</evidence>
<proteinExistence type="predicted"/>
<feature type="compositionally biased region" description="Polar residues" evidence="1">
    <location>
        <begin position="308"/>
        <end position="327"/>
    </location>
</feature>
<evidence type="ECO:0000313" key="3">
    <source>
        <dbReference type="Proteomes" id="UP000247702"/>
    </source>
</evidence>
<comment type="caution">
    <text evidence="2">The sequence shown here is derived from an EMBL/GenBank/DDBJ whole genome shotgun (WGS) entry which is preliminary data.</text>
</comment>
<feature type="region of interest" description="Disordered" evidence="1">
    <location>
        <begin position="302"/>
        <end position="344"/>
    </location>
</feature>
<sequence>MQAQLAALRIQAHIGIDSSAVAGNSAGWEKAMGILRVCLTGSAARWYDSNILGKKVKLRNILLRAAHGGEAAFKALAGNAANCPVNIWVNPSGARAHMTDGADAGVNNPVTDVWPDYAIEGNRDIWLNHAGMKFTNDPLNHNAAGDAAGAGIAIAGGAVSQEPVILKPVQHHAVTQEEMNRLLQQQTETFQSQIRQLQESLKVRDVKPIYRPKPKPKPQYRDDWELYAQDSYPDEGPNPFDEDRKDDRHFQQLFDYALGKPAPRNTLEQRLAGKIAKRITKARERREDAELNRVMRELFLDDHDDPMDTSNTIRVSNKGKTLNPSPASKSISKLTSKSPSKSTGVVKIPPTNFTKMELINLLKLADIRKIIQEIVYKILENYESALQEQPEVQEEYLGPMAIDINVARLENSKDLLAINGNVNGIDIQCLANSCVNVSFI</sequence>
<organism evidence="2 3">
    <name type="scientific">Rhizophagus clarus</name>
    <dbReference type="NCBI Taxonomy" id="94130"/>
    <lineage>
        <taxon>Eukaryota</taxon>
        <taxon>Fungi</taxon>
        <taxon>Fungi incertae sedis</taxon>
        <taxon>Mucoromycota</taxon>
        <taxon>Glomeromycotina</taxon>
        <taxon>Glomeromycetes</taxon>
        <taxon>Glomerales</taxon>
        <taxon>Glomeraceae</taxon>
        <taxon>Rhizophagus</taxon>
    </lineage>
</organism>
<keyword evidence="3" id="KW-1185">Reference proteome</keyword>
<gene>
    <name evidence="2" type="ORF">RclHR1_21930005</name>
</gene>
<feature type="compositionally biased region" description="Low complexity" evidence="1">
    <location>
        <begin position="328"/>
        <end position="342"/>
    </location>
</feature>